<evidence type="ECO:0000256" key="1">
    <source>
        <dbReference type="SAM" id="SignalP"/>
    </source>
</evidence>
<dbReference type="AlphaFoldDB" id="A0A086PCY2"/>
<name>A0A086PCY2_SPHHM</name>
<dbReference type="eggNOG" id="ENOG5031B67">
    <property type="taxonomic scope" value="Bacteria"/>
</dbReference>
<evidence type="ECO:0000313" key="2">
    <source>
        <dbReference type="EMBL" id="KFG91250.1"/>
    </source>
</evidence>
<evidence type="ECO:0000313" key="3">
    <source>
        <dbReference type="Proteomes" id="UP000024284"/>
    </source>
</evidence>
<proteinExistence type="predicted"/>
<keyword evidence="1" id="KW-0732">Signal</keyword>
<comment type="caution">
    <text evidence="2">The sequence shown here is derived from an EMBL/GenBank/DDBJ whole genome shotgun (WGS) entry which is preliminary data.</text>
</comment>
<organism evidence="2 3">
    <name type="scientific">Sphingobium herbicidovorans (strain ATCC 700291 / DSM 11019 / CCUG 56400 / KCTC 2939 / LMG 18315 / NBRC 16415 / MH)</name>
    <name type="common">Sphingomonas herbicidovorans</name>
    <dbReference type="NCBI Taxonomy" id="1219045"/>
    <lineage>
        <taxon>Bacteria</taxon>
        <taxon>Pseudomonadati</taxon>
        <taxon>Pseudomonadota</taxon>
        <taxon>Alphaproteobacteria</taxon>
        <taxon>Sphingomonadales</taxon>
        <taxon>Sphingomonadaceae</taxon>
        <taxon>Sphingobium</taxon>
    </lineage>
</organism>
<protein>
    <submittedName>
        <fullName evidence="2">Uncharacterized protein</fullName>
    </submittedName>
</protein>
<dbReference type="Proteomes" id="UP000024284">
    <property type="component" value="Unassembled WGS sequence"/>
</dbReference>
<keyword evidence="3" id="KW-1185">Reference proteome</keyword>
<feature type="chain" id="PRO_5001813372" evidence="1">
    <location>
        <begin position="31"/>
        <end position="248"/>
    </location>
</feature>
<sequence length="248" mass="25866">MPFATLPRTEIRLALVAGLIACASASPVRAQYAQGVSATIEAASDERRRGLSWSDGDPVLRGSVSVPVAQGFSLDGTAVSLWGSSRHGGAEAVLDLGGSYVRQIDGWRLSAEARYHLFPGASGQGYGEVGGGVGFLIGPANVDLNASYAPRQPSIGGENLYLSALAMVGVPGTPFTISGRIGRSSGDVRDPVQAARLRPDGVYWDHGISVDYLKGRWFAGVRYANSSIDGPMSRHAGARLIGRVGLAL</sequence>
<dbReference type="PATRIC" id="fig|1219045.3.peg.1027"/>
<dbReference type="InterPro" id="IPR010239">
    <property type="entry name" value="CHP02001"/>
</dbReference>
<dbReference type="RefSeq" id="WP_094182598.1">
    <property type="nucleotide sequence ID" value="NZ_BCZD01000017.1"/>
</dbReference>
<accession>A0A086PCY2</accession>
<feature type="signal peptide" evidence="1">
    <location>
        <begin position="1"/>
        <end position="30"/>
    </location>
</feature>
<dbReference type="Pfam" id="PF09694">
    <property type="entry name" value="Gcw_chp"/>
    <property type="match status" value="1"/>
</dbReference>
<gene>
    <name evidence="2" type="ORF">BV98_001009</name>
</gene>
<reference evidence="2" key="1">
    <citation type="submission" date="2014-08" db="EMBL/GenBank/DDBJ databases">
        <title>Draft genome sequences of Sphingobium herbicidovorans.</title>
        <authorList>
            <person name="Gan H.M."/>
            <person name="Gan H.Y."/>
            <person name="Savka M.A."/>
        </authorList>
    </citation>
    <scope>NUCLEOTIDE SEQUENCE [LARGE SCALE GENOMIC DNA]</scope>
    <source>
        <strain evidence="2">NBRC 16415</strain>
    </source>
</reference>
<dbReference type="OrthoDB" id="7503770at2"/>
<dbReference type="STRING" id="76947.GCA_002080435_00512"/>
<dbReference type="EMBL" id="JFZA02000005">
    <property type="protein sequence ID" value="KFG91250.1"/>
    <property type="molecule type" value="Genomic_DNA"/>
</dbReference>